<dbReference type="AlphaFoldDB" id="A0A0W8FMD4"/>
<sequence length="350" mass="40766">MRKVIPTPERMVENDGKINFGTFRTPFRNVNILDAPLYSSSSKVPAFWKKFRLKEWQHYGIITPTHYFGMVIFDAKFMGVSFFYAYDRIANNRFEHSVQLPGRASRIAGQVYDDSCEFKKKNYRLYFENRLKDGYHKIVIDIEGKKGLPAVKGEIKILEDLKTIEPLVQVSPITPFRPFYTHKVAAPAEGVIKMGNQEIVIDRKRDVALIDEQKTYYPYSSFWKWATSAGYDEYGELLAFNLCQNMIADDEDFNENCMWVGGKIYCLKAARFEFEKENIMRPWKIKTTDGSLELLFTSSGQRAEKINAGFLVSDFHQPFGIYSGRFRDDSNRIYTMANFFGLTEHHVTRY</sequence>
<dbReference type="EMBL" id="LNQE01000996">
    <property type="protein sequence ID" value="KUG22027.1"/>
    <property type="molecule type" value="Genomic_DNA"/>
</dbReference>
<protein>
    <recommendedName>
        <fullName evidence="2">DUF2804 domain-containing protein</fullName>
    </recommendedName>
</protein>
<dbReference type="Pfam" id="PF10974">
    <property type="entry name" value="DUF2804"/>
    <property type="match status" value="1"/>
</dbReference>
<organism evidence="1">
    <name type="scientific">hydrocarbon metagenome</name>
    <dbReference type="NCBI Taxonomy" id="938273"/>
    <lineage>
        <taxon>unclassified sequences</taxon>
        <taxon>metagenomes</taxon>
        <taxon>ecological metagenomes</taxon>
    </lineage>
</organism>
<gene>
    <name evidence="1" type="ORF">ASZ90_008228</name>
</gene>
<dbReference type="InterPro" id="IPR021243">
    <property type="entry name" value="DUF2804"/>
</dbReference>
<evidence type="ECO:0000313" key="1">
    <source>
        <dbReference type="EMBL" id="KUG22027.1"/>
    </source>
</evidence>
<accession>A0A0W8FMD4</accession>
<proteinExistence type="predicted"/>
<evidence type="ECO:0008006" key="2">
    <source>
        <dbReference type="Google" id="ProtNLM"/>
    </source>
</evidence>
<dbReference type="PANTHER" id="PTHR35868:SF4">
    <property type="entry name" value="DUF2804 DOMAIN-CONTAINING PROTEIN"/>
    <property type="match status" value="1"/>
</dbReference>
<name>A0A0W8FMD4_9ZZZZ</name>
<dbReference type="PANTHER" id="PTHR35868">
    <property type="entry name" value="DUF2804 DOMAIN-CONTAINING PROTEIN-RELATED"/>
    <property type="match status" value="1"/>
</dbReference>
<comment type="caution">
    <text evidence="1">The sequence shown here is derived from an EMBL/GenBank/DDBJ whole genome shotgun (WGS) entry which is preliminary data.</text>
</comment>
<reference evidence="1" key="1">
    <citation type="journal article" date="2015" name="Proc. Natl. Acad. Sci. U.S.A.">
        <title>Networks of energetic and metabolic interactions define dynamics in microbial communities.</title>
        <authorList>
            <person name="Embree M."/>
            <person name="Liu J.K."/>
            <person name="Al-Bassam M.M."/>
            <person name="Zengler K."/>
        </authorList>
    </citation>
    <scope>NUCLEOTIDE SEQUENCE</scope>
</reference>